<organism evidence="3 4">
    <name type="scientific">Peiella sedimenti</name>
    <dbReference type="NCBI Taxonomy" id="3061083"/>
    <lineage>
        <taxon>Bacteria</taxon>
        <taxon>Pseudomonadati</taxon>
        <taxon>Pseudomonadota</taxon>
        <taxon>Alphaproteobacteria</taxon>
        <taxon>Caulobacterales</taxon>
        <taxon>Caulobacteraceae</taxon>
        <taxon>Peiella</taxon>
    </lineage>
</organism>
<dbReference type="InterPro" id="IPR000073">
    <property type="entry name" value="AB_hydrolase_1"/>
</dbReference>
<accession>A0ABT8SKN1</accession>
<dbReference type="Pfam" id="PF12697">
    <property type="entry name" value="Abhydrolase_6"/>
    <property type="match status" value="1"/>
</dbReference>
<feature type="chain" id="PRO_5045998653" evidence="1">
    <location>
        <begin position="24"/>
        <end position="293"/>
    </location>
</feature>
<dbReference type="Gene3D" id="3.40.50.1820">
    <property type="entry name" value="alpha/beta hydrolase"/>
    <property type="match status" value="1"/>
</dbReference>
<dbReference type="EMBL" id="JAUKTR010000001">
    <property type="protein sequence ID" value="MDO1557812.1"/>
    <property type="molecule type" value="Genomic_DNA"/>
</dbReference>
<dbReference type="InterPro" id="IPR050228">
    <property type="entry name" value="Carboxylesterase_BioH"/>
</dbReference>
<proteinExistence type="predicted"/>
<dbReference type="PANTHER" id="PTHR43194">
    <property type="entry name" value="HYDROLASE ALPHA/BETA FOLD FAMILY"/>
    <property type="match status" value="1"/>
</dbReference>
<keyword evidence="4" id="KW-1185">Reference proteome</keyword>
<dbReference type="GO" id="GO:0016787">
    <property type="term" value="F:hydrolase activity"/>
    <property type="evidence" value="ECO:0007669"/>
    <property type="project" value="UniProtKB-KW"/>
</dbReference>
<evidence type="ECO:0000313" key="4">
    <source>
        <dbReference type="Proteomes" id="UP001169063"/>
    </source>
</evidence>
<evidence type="ECO:0000259" key="2">
    <source>
        <dbReference type="Pfam" id="PF12697"/>
    </source>
</evidence>
<name>A0ABT8SKN1_9CAUL</name>
<dbReference type="InterPro" id="IPR029058">
    <property type="entry name" value="AB_hydrolase_fold"/>
</dbReference>
<protein>
    <submittedName>
        <fullName evidence="3">Alpha/beta hydrolase</fullName>
    </submittedName>
</protein>
<feature type="domain" description="AB hydrolase-1" evidence="2">
    <location>
        <begin position="42"/>
        <end position="284"/>
    </location>
</feature>
<dbReference type="RefSeq" id="WP_302108249.1">
    <property type="nucleotide sequence ID" value="NZ_JAUKTR010000001.1"/>
</dbReference>
<evidence type="ECO:0000313" key="3">
    <source>
        <dbReference type="EMBL" id="MDO1557812.1"/>
    </source>
</evidence>
<dbReference type="Proteomes" id="UP001169063">
    <property type="component" value="Unassembled WGS sequence"/>
</dbReference>
<keyword evidence="3" id="KW-0378">Hydrolase</keyword>
<gene>
    <name evidence="3" type="ORF">Q0812_00030</name>
</gene>
<keyword evidence="1" id="KW-0732">Signal</keyword>
<dbReference type="SUPFAM" id="SSF53474">
    <property type="entry name" value="alpha/beta-Hydrolases"/>
    <property type="match status" value="1"/>
</dbReference>
<sequence>MTLRLLAAAAAAFTFAAAPLAHAETAWRDRITVQTVGQGPDVILIPGLSSSRQVFAATAERLSAEHRVHLVQVRGFAGDPPPEDADRVFDPLVEALGDYIRQERLDAPAIIGHSMGGAAALALAAREPDLPGRVMIVDALPFYPLLFSPTVTVETARPFADQARSQLLALDEAGFRQMQEAAAATLSLTPEARTRIVADGLASTRSVQAQAVHELMTTDLRAEFGQVRAPVTVLYAWDASMGRPATAADALFGGGYDGLAGVGMVRIDGSLHFIMDDQPGRFAHAVDAFLEAP</sequence>
<evidence type="ECO:0000256" key="1">
    <source>
        <dbReference type="SAM" id="SignalP"/>
    </source>
</evidence>
<feature type="signal peptide" evidence="1">
    <location>
        <begin position="1"/>
        <end position="23"/>
    </location>
</feature>
<dbReference type="PANTHER" id="PTHR43194:SF2">
    <property type="entry name" value="PEROXISOMAL MEMBRANE PROTEIN LPX1"/>
    <property type="match status" value="1"/>
</dbReference>
<reference evidence="3" key="1">
    <citation type="submission" date="2023-07" db="EMBL/GenBank/DDBJ databases">
        <title>Brevundimonas soil sp. nov., isolated from the soil of chemical plant.</title>
        <authorList>
            <person name="Wu N."/>
        </authorList>
    </citation>
    <scope>NUCLEOTIDE SEQUENCE</scope>
    <source>
        <strain evidence="3">XZ-24</strain>
    </source>
</reference>
<comment type="caution">
    <text evidence="3">The sequence shown here is derived from an EMBL/GenBank/DDBJ whole genome shotgun (WGS) entry which is preliminary data.</text>
</comment>